<comment type="cofactor">
    <cofactor evidence="2">
        <name>Zn(2+)</name>
        <dbReference type="ChEBI" id="CHEBI:29105"/>
    </cofactor>
</comment>
<dbReference type="SUPFAM" id="SSF53187">
    <property type="entry name" value="Zn-dependent exopeptidases"/>
    <property type="match status" value="1"/>
</dbReference>
<keyword evidence="12" id="KW-0170">Cobalt</keyword>
<dbReference type="GO" id="GO:0009014">
    <property type="term" value="F:succinyl-diaminopimelate desuccinylase activity"/>
    <property type="evidence" value="ECO:0007669"/>
    <property type="project" value="UniProtKB-UniRule"/>
</dbReference>
<keyword evidence="17" id="KW-1185">Reference proteome</keyword>
<evidence type="ECO:0000256" key="4">
    <source>
        <dbReference type="ARBA" id="ARBA00011738"/>
    </source>
</evidence>
<comment type="pathway">
    <text evidence="3">Amino-acid biosynthesis; L-lysine biosynthesis via DAP pathway; LL-2,6-diaminopimelate from (S)-tetrahydrodipicolinate (succinylase route): step 3/3.</text>
</comment>
<evidence type="ECO:0000256" key="11">
    <source>
        <dbReference type="ARBA" id="ARBA00023154"/>
    </source>
</evidence>
<accession>A0A8A4ZD48</accession>
<comment type="catalytic activity">
    <reaction evidence="13">
        <text>N-succinyl-(2S,6S)-2,6-diaminopimelate + H2O = (2S,6S)-2,6-diaminopimelate + succinate</text>
        <dbReference type="Rhea" id="RHEA:22608"/>
        <dbReference type="ChEBI" id="CHEBI:15377"/>
        <dbReference type="ChEBI" id="CHEBI:30031"/>
        <dbReference type="ChEBI" id="CHEBI:57609"/>
        <dbReference type="ChEBI" id="CHEBI:58087"/>
        <dbReference type="EC" id="3.5.1.18"/>
    </reaction>
</comment>
<dbReference type="GO" id="GO:0046872">
    <property type="term" value="F:metal ion binding"/>
    <property type="evidence" value="ECO:0007669"/>
    <property type="project" value="UniProtKB-KW"/>
</dbReference>
<dbReference type="GO" id="GO:0009089">
    <property type="term" value="P:lysine biosynthetic process via diaminopimelate"/>
    <property type="evidence" value="ECO:0007669"/>
    <property type="project" value="UniProtKB-UniRule"/>
</dbReference>
<evidence type="ECO:0000256" key="9">
    <source>
        <dbReference type="ARBA" id="ARBA00022833"/>
    </source>
</evidence>
<dbReference type="AlphaFoldDB" id="A0A8A4ZD48"/>
<evidence type="ECO:0000313" key="16">
    <source>
        <dbReference type="EMBL" id="QTE28813.1"/>
    </source>
</evidence>
<proteinExistence type="predicted"/>
<dbReference type="GO" id="GO:0008777">
    <property type="term" value="F:acetylornithine deacetylase activity"/>
    <property type="evidence" value="ECO:0007669"/>
    <property type="project" value="TreeGrafter"/>
</dbReference>
<dbReference type="EC" id="3.5.1.18" evidence="5 14"/>
<evidence type="ECO:0000256" key="7">
    <source>
        <dbReference type="ARBA" id="ARBA00022723"/>
    </source>
</evidence>
<keyword evidence="8 16" id="KW-0378">Hydrolase</keyword>
<evidence type="ECO:0000256" key="13">
    <source>
        <dbReference type="ARBA" id="ARBA00051301"/>
    </source>
</evidence>
<dbReference type="GO" id="GO:0019877">
    <property type="term" value="P:diaminopimelate biosynthetic process"/>
    <property type="evidence" value="ECO:0007669"/>
    <property type="project" value="UniProtKB-KW"/>
</dbReference>
<sequence>MSPHDTVLEPTGDLLALLRALCDLPSVSGSEAAIADAVEAALAPYPHLEVLRDGDAVVARTSLGRAARVIVAGHLDTVPIAGNVPTTLVGTGDDAQVWGRGTVDMKGGVAIQVALAAALTAPTRDVTWVFYDNEEVDAALSGLGRIVRNHPDWLVADFAVLGEPTNAGLEGGCNGTLRVEVRVPGVAAHSARSWMGTNAVHGAGEVLRRLTAYAATDVEVEGLVYREGMNAVAIRGGVAGNVIPDECVVTVNYRFAPSRSVDEAIAHVRELFDGFEVTVTDASGGARPGLDAPAAADFAAAVLTFTGGAPAPKFGWTDVARFAELGIPAVNFGPGDPLLAHKDDEHCAVRQLHLCHDALRSWLTT</sequence>
<dbReference type="KEGG" id="psic:J4E96_15980"/>
<dbReference type="GO" id="GO:0006526">
    <property type="term" value="P:L-arginine biosynthetic process"/>
    <property type="evidence" value="ECO:0007669"/>
    <property type="project" value="TreeGrafter"/>
</dbReference>
<dbReference type="SUPFAM" id="SSF55031">
    <property type="entry name" value="Bacterial exopeptidase dimerisation domain"/>
    <property type="match status" value="1"/>
</dbReference>
<keyword evidence="9" id="KW-0862">Zinc</keyword>
<evidence type="ECO:0000256" key="10">
    <source>
        <dbReference type="ARBA" id="ARBA00022915"/>
    </source>
</evidence>
<dbReference type="InterPro" id="IPR050072">
    <property type="entry name" value="Peptidase_M20A"/>
</dbReference>
<name>A0A8A4ZD48_9MICO</name>
<organism evidence="16 17">
    <name type="scientific">Pengzhenrongella sicca</name>
    <dbReference type="NCBI Taxonomy" id="2819238"/>
    <lineage>
        <taxon>Bacteria</taxon>
        <taxon>Bacillati</taxon>
        <taxon>Actinomycetota</taxon>
        <taxon>Actinomycetes</taxon>
        <taxon>Micrococcales</taxon>
        <taxon>Pengzhenrongella</taxon>
    </lineage>
</organism>
<dbReference type="InterPro" id="IPR011650">
    <property type="entry name" value="Peptidase_M20_dimer"/>
</dbReference>
<dbReference type="NCBIfam" id="TIGR01900">
    <property type="entry name" value="dapE-gram_pos"/>
    <property type="match status" value="1"/>
</dbReference>
<keyword evidence="7" id="KW-0479">Metal-binding</keyword>
<comment type="cofactor">
    <cofactor evidence="1">
        <name>Co(2+)</name>
        <dbReference type="ChEBI" id="CHEBI:48828"/>
    </cofactor>
</comment>
<dbReference type="RefSeq" id="WP_227423064.1">
    <property type="nucleotide sequence ID" value="NZ_CP071868.1"/>
</dbReference>
<protein>
    <recommendedName>
        <fullName evidence="5 14">Succinyl-diaminopimelate desuccinylase</fullName>
        <ecNumber evidence="5 14">3.5.1.18</ecNumber>
    </recommendedName>
</protein>
<evidence type="ECO:0000313" key="17">
    <source>
        <dbReference type="Proteomes" id="UP000663937"/>
    </source>
</evidence>
<evidence type="ECO:0000256" key="12">
    <source>
        <dbReference type="ARBA" id="ARBA00023285"/>
    </source>
</evidence>
<dbReference type="PANTHER" id="PTHR43808">
    <property type="entry name" value="ACETYLORNITHINE DEACETYLASE"/>
    <property type="match status" value="1"/>
</dbReference>
<dbReference type="Proteomes" id="UP000663937">
    <property type="component" value="Chromosome"/>
</dbReference>
<evidence type="ECO:0000256" key="14">
    <source>
        <dbReference type="NCBIfam" id="TIGR01900"/>
    </source>
</evidence>
<evidence type="ECO:0000256" key="6">
    <source>
        <dbReference type="ARBA" id="ARBA00022605"/>
    </source>
</evidence>
<dbReference type="PANTHER" id="PTHR43808:SF31">
    <property type="entry name" value="N-ACETYL-L-CITRULLINE DEACETYLASE"/>
    <property type="match status" value="1"/>
</dbReference>
<comment type="subunit">
    <text evidence="4">Homodimer.</text>
</comment>
<dbReference type="FunFam" id="3.30.70.360:FF:000011">
    <property type="entry name" value="Succinyl-diaminopimelate desuccinylase"/>
    <property type="match status" value="1"/>
</dbReference>
<dbReference type="InterPro" id="IPR010174">
    <property type="entry name" value="Succinyl-DAP_deSuclase_DapE"/>
</dbReference>
<dbReference type="Pfam" id="PF01546">
    <property type="entry name" value="Peptidase_M20"/>
    <property type="match status" value="1"/>
</dbReference>
<dbReference type="Gene3D" id="3.40.630.10">
    <property type="entry name" value="Zn peptidases"/>
    <property type="match status" value="1"/>
</dbReference>
<evidence type="ECO:0000256" key="5">
    <source>
        <dbReference type="ARBA" id="ARBA00011921"/>
    </source>
</evidence>
<dbReference type="Pfam" id="PF07687">
    <property type="entry name" value="M20_dimer"/>
    <property type="match status" value="1"/>
</dbReference>
<evidence type="ECO:0000256" key="3">
    <source>
        <dbReference type="ARBA" id="ARBA00005130"/>
    </source>
</evidence>
<dbReference type="EMBL" id="CP071868">
    <property type="protein sequence ID" value="QTE28813.1"/>
    <property type="molecule type" value="Genomic_DNA"/>
</dbReference>
<keyword evidence="6" id="KW-0028">Amino-acid biosynthesis</keyword>
<keyword evidence="11" id="KW-0457">Lysine biosynthesis</keyword>
<keyword evidence="10" id="KW-0220">Diaminopimelate biosynthesis</keyword>
<evidence type="ECO:0000259" key="15">
    <source>
        <dbReference type="Pfam" id="PF07687"/>
    </source>
</evidence>
<dbReference type="InterPro" id="IPR036264">
    <property type="entry name" value="Bact_exopeptidase_dim_dom"/>
</dbReference>
<feature type="domain" description="Peptidase M20 dimerisation" evidence="15">
    <location>
        <begin position="175"/>
        <end position="273"/>
    </location>
</feature>
<dbReference type="InterPro" id="IPR002933">
    <property type="entry name" value="Peptidase_M20"/>
</dbReference>
<reference evidence="16" key="1">
    <citation type="submission" date="2021-03" db="EMBL/GenBank/DDBJ databases">
        <title>Pengzhenrongella sicca gen. nov., sp. nov., a new member of suborder Micrococcineae isolated from High-Arctic tundra soil.</title>
        <authorList>
            <person name="Peng F."/>
        </authorList>
    </citation>
    <scope>NUCLEOTIDE SEQUENCE</scope>
    <source>
        <strain evidence="16">LRZ-2</strain>
    </source>
</reference>
<dbReference type="Gene3D" id="3.30.70.360">
    <property type="match status" value="1"/>
</dbReference>
<evidence type="ECO:0000256" key="1">
    <source>
        <dbReference type="ARBA" id="ARBA00001941"/>
    </source>
</evidence>
<evidence type="ECO:0000256" key="8">
    <source>
        <dbReference type="ARBA" id="ARBA00022801"/>
    </source>
</evidence>
<gene>
    <name evidence="16" type="ORF">J4E96_15980</name>
</gene>
<evidence type="ECO:0000256" key="2">
    <source>
        <dbReference type="ARBA" id="ARBA00001947"/>
    </source>
</evidence>